<evidence type="ECO:0000313" key="2">
    <source>
        <dbReference type="Proteomes" id="UP000298460"/>
    </source>
</evidence>
<dbReference type="Pfam" id="PF11300">
    <property type="entry name" value="DUF3102"/>
    <property type="match status" value="1"/>
</dbReference>
<dbReference type="Proteomes" id="UP000298460">
    <property type="component" value="Unassembled WGS sequence"/>
</dbReference>
<comment type="caution">
    <text evidence="1">The sequence shown here is derived from an EMBL/GenBank/DDBJ whole genome shotgun (WGS) entry which is preliminary data.</text>
</comment>
<organism evidence="1 2">
    <name type="scientific">Desulfosporosinus fructosivorans</name>
    <dbReference type="NCBI Taxonomy" id="2018669"/>
    <lineage>
        <taxon>Bacteria</taxon>
        <taxon>Bacillati</taxon>
        <taxon>Bacillota</taxon>
        <taxon>Clostridia</taxon>
        <taxon>Eubacteriales</taxon>
        <taxon>Desulfitobacteriaceae</taxon>
        <taxon>Desulfosporosinus</taxon>
    </lineage>
</organism>
<name>A0A4Z0R649_9FIRM</name>
<dbReference type="AlphaFoldDB" id="A0A4Z0R649"/>
<dbReference type="InterPro" id="IPR021451">
    <property type="entry name" value="DUF3102"/>
</dbReference>
<gene>
    <name evidence="1" type="ORF">E4K67_14855</name>
</gene>
<dbReference type="EMBL" id="SPQQ01000005">
    <property type="protein sequence ID" value="TGE37427.1"/>
    <property type="molecule type" value="Genomic_DNA"/>
</dbReference>
<sequence length="73" mass="8372">MSDSITERTPPVIAVEINMIKQQTEKVVLNNAIEIGRRLKVAKDLIPYGEWGKWLAESISYTERTAIKERDNL</sequence>
<reference evidence="1 2" key="1">
    <citation type="submission" date="2019-03" db="EMBL/GenBank/DDBJ databases">
        <title>Draft Genome Sequence of Desulfosporosinus fructosivorans Strain 63.6F, Isolated from Marine Sediment in the Baltic Sea.</title>
        <authorList>
            <person name="Hausmann B."/>
            <person name="Vandieken V."/>
            <person name="Pjevac P."/>
            <person name="Schreck K."/>
            <person name="Herbold C.W."/>
            <person name="Loy A."/>
        </authorList>
    </citation>
    <scope>NUCLEOTIDE SEQUENCE [LARGE SCALE GENOMIC DNA]</scope>
    <source>
        <strain evidence="1 2">63.6F</strain>
    </source>
</reference>
<evidence type="ECO:0000313" key="1">
    <source>
        <dbReference type="EMBL" id="TGE37427.1"/>
    </source>
</evidence>
<keyword evidence="2" id="KW-1185">Reference proteome</keyword>
<dbReference type="OrthoDB" id="3066801at2"/>
<accession>A0A4Z0R649</accession>
<protein>
    <submittedName>
        <fullName evidence="1">DUF3102 domain-containing protein</fullName>
    </submittedName>
</protein>
<proteinExistence type="predicted"/>